<evidence type="ECO:0000313" key="13">
    <source>
        <dbReference type="Proteomes" id="UP000310158"/>
    </source>
</evidence>
<evidence type="ECO:0000256" key="4">
    <source>
        <dbReference type="ARBA" id="ARBA00022617"/>
    </source>
</evidence>
<evidence type="ECO:0000256" key="9">
    <source>
        <dbReference type="PIRSR" id="PIRSR602401-1"/>
    </source>
</evidence>
<dbReference type="PANTHER" id="PTHR46300:SF7">
    <property type="entry name" value="P450, PUTATIVE (EUROFUNG)-RELATED"/>
    <property type="match status" value="1"/>
</dbReference>
<reference evidence="12 13" key="1">
    <citation type="submission" date="2019-02" db="EMBL/GenBank/DDBJ databases">
        <title>Genome sequencing of the rare red list fungi Bondarzewia mesenterica.</title>
        <authorList>
            <person name="Buettner E."/>
            <person name="Kellner H."/>
        </authorList>
    </citation>
    <scope>NUCLEOTIDE SEQUENCE [LARGE SCALE GENOMIC DNA]</scope>
    <source>
        <strain evidence="12 13">DSM 108281</strain>
    </source>
</reference>
<protein>
    <recommendedName>
        <fullName evidence="14">Cytochrome P450</fullName>
    </recommendedName>
</protein>
<evidence type="ECO:0000256" key="11">
    <source>
        <dbReference type="SAM" id="Phobius"/>
    </source>
</evidence>
<keyword evidence="7 9" id="KW-0408">Iron</keyword>
<comment type="cofactor">
    <cofactor evidence="1 9">
        <name>heme</name>
        <dbReference type="ChEBI" id="CHEBI:30413"/>
    </cofactor>
</comment>
<keyword evidence="13" id="KW-1185">Reference proteome</keyword>
<evidence type="ECO:0008006" key="14">
    <source>
        <dbReference type="Google" id="ProtNLM"/>
    </source>
</evidence>
<comment type="caution">
    <text evidence="12">The sequence shown here is derived from an EMBL/GenBank/DDBJ whole genome shotgun (WGS) entry which is preliminary data.</text>
</comment>
<dbReference type="GO" id="GO:0020037">
    <property type="term" value="F:heme binding"/>
    <property type="evidence" value="ECO:0007669"/>
    <property type="project" value="InterPro"/>
</dbReference>
<dbReference type="Proteomes" id="UP000310158">
    <property type="component" value="Unassembled WGS sequence"/>
</dbReference>
<evidence type="ECO:0000256" key="6">
    <source>
        <dbReference type="ARBA" id="ARBA00023002"/>
    </source>
</evidence>
<evidence type="ECO:0000256" key="7">
    <source>
        <dbReference type="ARBA" id="ARBA00023004"/>
    </source>
</evidence>
<dbReference type="Pfam" id="PF00067">
    <property type="entry name" value="p450"/>
    <property type="match status" value="1"/>
</dbReference>
<dbReference type="Gene3D" id="1.10.630.10">
    <property type="entry name" value="Cytochrome P450"/>
    <property type="match status" value="1"/>
</dbReference>
<evidence type="ECO:0000256" key="8">
    <source>
        <dbReference type="ARBA" id="ARBA00023033"/>
    </source>
</evidence>
<dbReference type="OrthoDB" id="2789670at2759"/>
<keyword evidence="11" id="KW-1133">Transmembrane helix</keyword>
<evidence type="ECO:0000313" key="12">
    <source>
        <dbReference type="EMBL" id="THH18237.1"/>
    </source>
</evidence>
<organism evidence="12 13">
    <name type="scientific">Bondarzewia mesenterica</name>
    <dbReference type="NCBI Taxonomy" id="1095465"/>
    <lineage>
        <taxon>Eukaryota</taxon>
        <taxon>Fungi</taxon>
        <taxon>Dikarya</taxon>
        <taxon>Basidiomycota</taxon>
        <taxon>Agaricomycotina</taxon>
        <taxon>Agaricomycetes</taxon>
        <taxon>Russulales</taxon>
        <taxon>Bondarzewiaceae</taxon>
        <taxon>Bondarzewia</taxon>
    </lineage>
</organism>
<dbReference type="PROSITE" id="PS00086">
    <property type="entry name" value="CYTOCHROME_P450"/>
    <property type="match status" value="1"/>
</dbReference>
<comment type="pathway">
    <text evidence="2">Secondary metabolite biosynthesis.</text>
</comment>
<keyword evidence="8 10" id="KW-0503">Monooxygenase</keyword>
<dbReference type="InterPro" id="IPR001128">
    <property type="entry name" value="Cyt_P450"/>
</dbReference>
<dbReference type="PANTHER" id="PTHR46300">
    <property type="entry name" value="P450, PUTATIVE (EUROFUNG)-RELATED-RELATED"/>
    <property type="match status" value="1"/>
</dbReference>
<dbReference type="InterPro" id="IPR017972">
    <property type="entry name" value="Cyt_P450_CS"/>
</dbReference>
<evidence type="ECO:0000256" key="1">
    <source>
        <dbReference type="ARBA" id="ARBA00001971"/>
    </source>
</evidence>
<dbReference type="PRINTS" id="PR00463">
    <property type="entry name" value="EP450I"/>
</dbReference>
<keyword evidence="5 9" id="KW-0479">Metal-binding</keyword>
<evidence type="ECO:0000256" key="5">
    <source>
        <dbReference type="ARBA" id="ARBA00022723"/>
    </source>
</evidence>
<sequence>MLCTLTTDVFLIALAICTFLAYQWILARRTLRLPPGPPPDPFLGNLRQMATFESQQDTFAEWGKSYGDVMHAKVFGRSLIILNSLKAARDLMEKRSANYSCRPRLVLLVELMGWDSVLTNMPYGERFRKHRKLIQEAFTPQAILAFRPLQRMETCMLLLGLLEKPQSFMALVRRFAAATIMKITYGHTVKSVDELYVRLAEEAGTDTINSGSPGSMLVDFLYANHSISEAIWMLKNNVMCSSPALKYLPTWMPGAGFKRHAFKTREKVRRMIDAPFQMVKRTIAAGTAIPSFTSSLIVEKEADDSYNLDEEEDIKGAAGVLYGAATDTTTALLDTFFLTMVLNPEVQEKAREEIDRVIGSDRLPDFDDRESLPYLECVIKEIYRWASPVPLGLPHRSVNDDKYRGYDIPGDTIIVPNIWAMTRDKDMYAEPHLFRPERFMDQDSDAAERTDPKNAIFGFGRRVCPGQWFGDANIWLIAANVLATFRISRMRDEFGEEIVPPGEFTSNFVRHPKPFKCDIKPRSQQAVDLIHETINTLAV</sequence>
<feature type="transmembrane region" description="Helical" evidence="11">
    <location>
        <begin position="6"/>
        <end position="25"/>
    </location>
</feature>
<dbReference type="SUPFAM" id="SSF48264">
    <property type="entry name" value="Cytochrome P450"/>
    <property type="match status" value="1"/>
</dbReference>
<gene>
    <name evidence="12" type="ORF">EW146_g2711</name>
</gene>
<dbReference type="CDD" id="cd11065">
    <property type="entry name" value="CYP64-like"/>
    <property type="match status" value="1"/>
</dbReference>
<name>A0A4S4M1B7_9AGAM</name>
<evidence type="ECO:0000256" key="2">
    <source>
        <dbReference type="ARBA" id="ARBA00005179"/>
    </source>
</evidence>
<comment type="similarity">
    <text evidence="3 10">Belongs to the cytochrome P450 family.</text>
</comment>
<keyword evidence="4 9" id="KW-0349">Heme</keyword>
<feature type="binding site" description="axial binding residue" evidence="9">
    <location>
        <position position="464"/>
    </location>
    <ligand>
        <name>heme</name>
        <dbReference type="ChEBI" id="CHEBI:30413"/>
    </ligand>
    <ligandPart>
        <name>Fe</name>
        <dbReference type="ChEBI" id="CHEBI:18248"/>
    </ligandPart>
</feature>
<keyword evidence="11" id="KW-0472">Membrane</keyword>
<proteinExistence type="inferred from homology"/>
<accession>A0A4S4M1B7</accession>
<keyword evidence="11" id="KW-0812">Transmembrane</keyword>
<dbReference type="EMBL" id="SGPL01000082">
    <property type="protein sequence ID" value="THH18237.1"/>
    <property type="molecule type" value="Genomic_DNA"/>
</dbReference>
<dbReference type="GO" id="GO:0005506">
    <property type="term" value="F:iron ion binding"/>
    <property type="evidence" value="ECO:0007669"/>
    <property type="project" value="InterPro"/>
</dbReference>
<evidence type="ECO:0000256" key="3">
    <source>
        <dbReference type="ARBA" id="ARBA00010617"/>
    </source>
</evidence>
<evidence type="ECO:0000256" key="10">
    <source>
        <dbReference type="RuleBase" id="RU000461"/>
    </source>
</evidence>
<dbReference type="GO" id="GO:0016705">
    <property type="term" value="F:oxidoreductase activity, acting on paired donors, with incorporation or reduction of molecular oxygen"/>
    <property type="evidence" value="ECO:0007669"/>
    <property type="project" value="InterPro"/>
</dbReference>
<dbReference type="InterPro" id="IPR036396">
    <property type="entry name" value="Cyt_P450_sf"/>
</dbReference>
<keyword evidence="6 10" id="KW-0560">Oxidoreductase</keyword>
<dbReference type="InterPro" id="IPR002401">
    <property type="entry name" value="Cyt_P450_E_grp-I"/>
</dbReference>
<dbReference type="GO" id="GO:0004497">
    <property type="term" value="F:monooxygenase activity"/>
    <property type="evidence" value="ECO:0007669"/>
    <property type="project" value="UniProtKB-KW"/>
</dbReference>
<dbReference type="AlphaFoldDB" id="A0A4S4M1B7"/>
<dbReference type="InterPro" id="IPR050364">
    <property type="entry name" value="Cytochrome_P450_fung"/>
</dbReference>